<dbReference type="Gene3D" id="1.20.58.1000">
    <property type="entry name" value="Metal-sensitive repressor, helix protomer"/>
    <property type="match status" value="1"/>
</dbReference>
<protein>
    <submittedName>
        <fullName evidence="1">DNA-binding transcriptional regulator, FrmR family</fullName>
    </submittedName>
</protein>
<keyword evidence="1" id="KW-0238">DNA-binding</keyword>
<dbReference type="Pfam" id="PF02583">
    <property type="entry name" value="Trns_repr_metal"/>
    <property type="match status" value="1"/>
</dbReference>
<dbReference type="GO" id="GO:0046872">
    <property type="term" value="F:metal ion binding"/>
    <property type="evidence" value="ECO:0007669"/>
    <property type="project" value="InterPro"/>
</dbReference>
<keyword evidence="2" id="KW-1185">Reference proteome</keyword>
<gene>
    <name evidence="1" type="ORF">TSYNT_1104</name>
</gene>
<name>A0A0U9HME7_9FIRM</name>
<evidence type="ECO:0000313" key="1">
    <source>
        <dbReference type="EMBL" id="GAQ24119.1"/>
    </source>
</evidence>
<dbReference type="OrthoDB" id="9811244at2"/>
<dbReference type="PANTHER" id="PTHR33677">
    <property type="entry name" value="TRANSCRIPTIONAL REPRESSOR FRMR-RELATED"/>
    <property type="match status" value="1"/>
</dbReference>
<accession>A0A0U9HME7</accession>
<dbReference type="EMBL" id="DF976995">
    <property type="protein sequence ID" value="GAQ24119.1"/>
    <property type="molecule type" value="Genomic_DNA"/>
</dbReference>
<dbReference type="InterPro" id="IPR038390">
    <property type="entry name" value="Metal_Tscrpt_repr_sf"/>
</dbReference>
<reference evidence="1" key="1">
    <citation type="journal article" date="2016" name="Genome Announc.">
        <title>Draft Genome Sequence of the Syntrophic Lactate-Degrading Bacterium Tepidanaerobacter syntrophicus JLT.</title>
        <authorList>
            <person name="Matsuura N."/>
            <person name="Ohashi A."/>
            <person name="Tourlousse D.M."/>
            <person name="Sekiguchi Y."/>
        </authorList>
    </citation>
    <scope>NUCLEOTIDE SEQUENCE [LARGE SCALE GENOMIC DNA]</scope>
    <source>
        <strain evidence="1">JL</strain>
    </source>
</reference>
<dbReference type="STRING" id="224999.GCA_001485475_00102"/>
<proteinExistence type="predicted"/>
<dbReference type="CDD" id="cd10159">
    <property type="entry name" value="CsoR-like_DUF156_2"/>
    <property type="match status" value="1"/>
</dbReference>
<dbReference type="InterPro" id="IPR003735">
    <property type="entry name" value="Metal_Tscrpt_repr"/>
</dbReference>
<organism evidence="1">
    <name type="scientific">Tepidanaerobacter syntrophicus</name>
    <dbReference type="NCBI Taxonomy" id="224999"/>
    <lineage>
        <taxon>Bacteria</taxon>
        <taxon>Bacillati</taxon>
        <taxon>Bacillota</taxon>
        <taxon>Clostridia</taxon>
        <taxon>Thermosediminibacterales</taxon>
        <taxon>Tepidanaerobacteraceae</taxon>
        <taxon>Tepidanaerobacter</taxon>
    </lineage>
</organism>
<dbReference type="GO" id="GO:0003677">
    <property type="term" value="F:DNA binding"/>
    <property type="evidence" value="ECO:0007669"/>
    <property type="project" value="UniProtKB-KW"/>
</dbReference>
<sequence length="90" mass="10412">MRADRERVLKKLKTVRGQIDGIIKMVEDDRYCIDISNQLMASIAILKNINQEVLDAHLKHCVTEVFDSDETSDKKQKIDEIIKIIDKLSK</sequence>
<dbReference type="RefSeq" id="WP_059031201.1">
    <property type="nucleotide sequence ID" value="NZ_BSDN01000006.1"/>
</dbReference>
<evidence type="ECO:0000313" key="2">
    <source>
        <dbReference type="Proteomes" id="UP000062160"/>
    </source>
</evidence>
<dbReference type="Proteomes" id="UP000062160">
    <property type="component" value="Unassembled WGS sequence"/>
</dbReference>
<dbReference type="GO" id="GO:0045892">
    <property type="term" value="P:negative regulation of DNA-templated transcription"/>
    <property type="evidence" value="ECO:0007669"/>
    <property type="project" value="UniProtKB-ARBA"/>
</dbReference>
<dbReference type="AlphaFoldDB" id="A0A0U9HME7"/>